<accession>A0A414FTQ2</accession>
<reference evidence="1 2" key="1">
    <citation type="submission" date="2018-08" db="EMBL/GenBank/DDBJ databases">
        <title>A genome reference for cultivated species of the human gut microbiota.</title>
        <authorList>
            <person name="Zou Y."/>
            <person name="Xue W."/>
            <person name="Luo G."/>
        </authorList>
    </citation>
    <scope>NUCLEOTIDE SEQUENCE [LARGE SCALE GENOMIC DNA]</scope>
    <source>
        <strain evidence="1 2">AM30-5LB</strain>
    </source>
</reference>
<dbReference type="Proteomes" id="UP000286050">
    <property type="component" value="Unassembled WGS sequence"/>
</dbReference>
<organism evidence="1 2">
    <name type="scientific">Collinsella intestinalis</name>
    <dbReference type="NCBI Taxonomy" id="147207"/>
    <lineage>
        <taxon>Bacteria</taxon>
        <taxon>Bacillati</taxon>
        <taxon>Actinomycetota</taxon>
        <taxon>Coriobacteriia</taxon>
        <taxon>Coriobacteriales</taxon>
        <taxon>Coriobacteriaceae</taxon>
        <taxon>Collinsella</taxon>
    </lineage>
</organism>
<sequence length="152" mass="16539">MDSEKTKVMSLRLDQSAYRRIHAYGASKGISDSAAARELIAGGLAADGLALYSTELGAYLRSVVQPLLDQIDETLEQRNAEQEDRIARVVHRATRASIVAAIAAVEIEKGTFEGLHDVSAEDIYTAYDKQAGLVQAGYSLGEARDRVRRGKE</sequence>
<evidence type="ECO:0000313" key="2">
    <source>
        <dbReference type="Proteomes" id="UP000286050"/>
    </source>
</evidence>
<dbReference type="EMBL" id="QSJI01000012">
    <property type="protein sequence ID" value="RHD54198.1"/>
    <property type="molecule type" value="Genomic_DNA"/>
</dbReference>
<dbReference type="AlphaFoldDB" id="A0A414FTQ2"/>
<protein>
    <submittedName>
        <fullName evidence="1">Uncharacterized protein</fullName>
    </submittedName>
</protein>
<gene>
    <name evidence="1" type="ORF">DW787_08025</name>
</gene>
<name>A0A414FTQ2_9ACTN</name>
<evidence type="ECO:0000313" key="1">
    <source>
        <dbReference type="EMBL" id="RHD54198.1"/>
    </source>
</evidence>
<comment type="caution">
    <text evidence="1">The sequence shown here is derived from an EMBL/GenBank/DDBJ whole genome shotgun (WGS) entry which is preliminary data.</text>
</comment>
<proteinExistence type="predicted"/>
<dbReference type="RefSeq" id="WP_118272393.1">
    <property type="nucleotide sequence ID" value="NZ_QSJI01000012.1"/>
</dbReference>